<feature type="compositionally biased region" description="Basic and acidic residues" evidence="1">
    <location>
        <begin position="99"/>
        <end position="123"/>
    </location>
</feature>
<evidence type="ECO:0000256" key="1">
    <source>
        <dbReference type="SAM" id="MobiDB-lite"/>
    </source>
</evidence>
<gene>
    <name evidence="2" type="ORF">OS493_017719</name>
</gene>
<feature type="region of interest" description="Disordered" evidence="1">
    <location>
        <begin position="78"/>
        <end position="134"/>
    </location>
</feature>
<dbReference type="EMBL" id="MU826359">
    <property type="protein sequence ID" value="KAJ7379212.1"/>
    <property type="molecule type" value="Genomic_DNA"/>
</dbReference>
<evidence type="ECO:0000313" key="2">
    <source>
        <dbReference type="EMBL" id="KAJ7379212.1"/>
    </source>
</evidence>
<keyword evidence="3" id="KW-1185">Reference proteome</keyword>
<feature type="compositionally biased region" description="Acidic residues" evidence="1">
    <location>
        <begin position="80"/>
        <end position="98"/>
    </location>
</feature>
<evidence type="ECO:0000313" key="3">
    <source>
        <dbReference type="Proteomes" id="UP001163046"/>
    </source>
</evidence>
<dbReference type="AlphaFoldDB" id="A0A9X0CX53"/>
<reference evidence="2" key="1">
    <citation type="submission" date="2023-01" db="EMBL/GenBank/DDBJ databases">
        <title>Genome assembly of the deep-sea coral Lophelia pertusa.</title>
        <authorList>
            <person name="Herrera S."/>
            <person name="Cordes E."/>
        </authorList>
    </citation>
    <scope>NUCLEOTIDE SEQUENCE</scope>
    <source>
        <strain evidence="2">USNM1676648</strain>
        <tissue evidence="2">Polyp</tissue>
    </source>
</reference>
<comment type="caution">
    <text evidence="2">The sequence shown here is derived from an EMBL/GenBank/DDBJ whole genome shotgun (WGS) entry which is preliminary data.</text>
</comment>
<protein>
    <submittedName>
        <fullName evidence="2">Uncharacterized protein</fullName>
    </submittedName>
</protein>
<accession>A0A9X0CX53</accession>
<sequence length="134" mass="16121">MRPFIRLRRRKVYIQWKLFVIRFKGVRRIVRCRRGRWSIKVKRGKWRPIRRRTFRFIKKGRRRYPVRRRGKVYKVRLDDDSGSVDGDEERDEFADAGDDERKDGEDDKEGLSGDEKESNEKDVSVQGGDDIFAS</sequence>
<proteinExistence type="predicted"/>
<dbReference type="Proteomes" id="UP001163046">
    <property type="component" value="Unassembled WGS sequence"/>
</dbReference>
<organism evidence="2 3">
    <name type="scientific">Desmophyllum pertusum</name>
    <dbReference type="NCBI Taxonomy" id="174260"/>
    <lineage>
        <taxon>Eukaryota</taxon>
        <taxon>Metazoa</taxon>
        <taxon>Cnidaria</taxon>
        <taxon>Anthozoa</taxon>
        <taxon>Hexacorallia</taxon>
        <taxon>Scleractinia</taxon>
        <taxon>Caryophylliina</taxon>
        <taxon>Caryophylliidae</taxon>
        <taxon>Desmophyllum</taxon>
    </lineage>
</organism>
<name>A0A9X0CX53_9CNID</name>